<feature type="region of interest" description="Disordered" evidence="5">
    <location>
        <begin position="215"/>
        <end position="258"/>
    </location>
</feature>
<feature type="compositionally biased region" description="Low complexity" evidence="5">
    <location>
        <begin position="79"/>
        <end position="94"/>
    </location>
</feature>
<comment type="pathway">
    <text evidence="1">Glycan biosynthesis; starch biosynthesis.</text>
</comment>
<feature type="region of interest" description="Disordered" evidence="5">
    <location>
        <begin position="451"/>
        <end position="493"/>
    </location>
</feature>
<evidence type="ECO:0000256" key="1">
    <source>
        <dbReference type="ARBA" id="ARBA00004727"/>
    </source>
</evidence>
<dbReference type="PANTHER" id="PTHR45825">
    <property type="entry name" value="GRANULE-BOUND STARCH SYNTHASE 1, CHLOROPLASTIC/AMYLOPLASTIC"/>
    <property type="match status" value="1"/>
</dbReference>
<name>A0ABP1G0E1_9CHLO</name>
<gene>
    <name evidence="8" type="primary">g8461</name>
    <name evidence="8" type="ORF">VP750_LOCUS7267</name>
</gene>
<dbReference type="Pfam" id="PF08323">
    <property type="entry name" value="Glyco_transf_5"/>
    <property type="match status" value="2"/>
</dbReference>
<feature type="domain" description="Glycosyl transferase family 1" evidence="6">
    <location>
        <begin position="593"/>
        <end position="750"/>
    </location>
</feature>
<comment type="caution">
    <text evidence="8">The sequence shown here is derived from an EMBL/GenBank/DDBJ whole genome shotgun (WGS) entry which is preliminary data.</text>
</comment>
<evidence type="ECO:0000313" key="8">
    <source>
        <dbReference type="EMBL" id="CAL5225608.1"/>
    </source>
</evidence>
<organism evidence="8 9">
    <name type="scientific">Coccomyxa viridis</name>
    <dbReference type="NCBI Taxonomy" id="1274662"/>
    <lineage>
        <taxon>Eukaryota</taxon>
        <taxon>Viridiplantae</taxon>
        <taxon>Chlorophyta</taxon>
        <taxon>core chlorophytes</taxon>
        <taxon>Trebouxiophyceae</taxon>
        <taxon>Trebouxiophyceae incertae sedis</taxon>
        <taxon>Coccomyxaceae</taxon>
        <taxon>Coccomyxa</taxon>
    </lineage>
</organism>
<protein>
    <submittedName>
        <fullName evidence="8">G8461 protein</fullName>
    </submittedName>
</protein>
<evidence type="ECO:0000313" key="9">
    <source>
        <dbReference type="Proteomes" id="UP001497392"/>
    </source>
</evidence>
<feature type="compositionally biased region" description="Basic and acidic residues" evidence="5">
    <location>
        <begin position="108"/>
        <end position="118"/>
    </location>
</feature>
<dbReference type="EMBL" id="CAXHTA020000012">
    <property type="protein sequence ID" value="CAL5225608.1"/>
    <property type="molecule type" value="Genomic_DNA"/>
</dbReference>
<keyword evidence="2" id="KW-0328">Glycosyltransferase</keyword>
<feature type="domain" description="Starch synthase catalytic" evidence="7">
    <location>
        <begin position="9"/>
        <end position="57"/>
    </location>
</feature>
<feature type="region of interest" description="Disordered" evidence="5">
    <location>
        <begin position="364"/>
        <end position="385"/>
    </location>
</feature>
<reference evidence="8 9" key="1">
    <citation type="submission" date="2024-06" db="EMBL/GenBank/DDBJ databases">
        <authorList>
            <person name="Kraege A."/>
            <person name="Thomma B."/>
        </authorList>
    </citation>
    <scope>NUCLEOTIDE SEQUENCE [LARGE SCALE GENOMIC DNA]</scope>
</reference>
<dbReference type="Gene3D" id="3.40.50.2000">
    <property type="entry name" value="Glycogen Phosphorylase B"/>
    <property type="match status" value="3"/>
</dbReference>
<sequence>MSAQKSSLQIVFVTTEVAPWSKVGGLADVLSALPPALAARNHHVMVVSPRYAEYEDTVDTGTSVPVLLPPATSSHSHSADSLPPGDSSSSLTGSQGEAAAPSMPSRDSAAHASEEQPARQKLSAAPGSSNPDLTNAEQQQQQRQNAAQYYLCKRSGVDHVFVDHPLYCRTSDIYGSSNVNTYQEAGDFPDLDLRYSILCQAALAAPLLLWQDPAHAQPQRRHAEQPGPTKGDAPGQGLAQSTAGAQAAGRPEEGMLGMPQLHSRLPEALHLEPAGHGSAAMSAPAHAAAGSPESLSASAAGPDAGEISADAAAAQGSGLGAEQGQTGQAGTDRGPIVFVSNDWPCAPLALRLKHTLQCAQAGVDASSAPPGRAAQEGEADLDVSPGSSEAAAAAFWCSQSLRTSVRHAKTAFCIHNLAYQGFMPLATFPRLCLPDDALPPLLWPPLGVEGGSRSSIEGASVEGSVSSMGRLSEGARTESSGSQKDCASPHAEGQGKAATSVNWMHAALLDHDLILTVSPGYALEICSDAAMACGMQDVLQRRGVRGIMNGLDTKEWDPAVDRFLPQSARFDDAAELVDAKAHAKALLQREQGLVEDSEAPILAYVGRLAAQKGMDVLLSALPALFNAPQAAEERDIAKLDSTWDEGVSVGAAAQKVQVVILGTGEAWMQHAIAAMGNSFRGRAAGIAKFDERTAHLLMAAADYVIIPSRFEPCGLVAQSAARYGAVPIVTAVGGLKDFVTNEVGYRIEPFGEQHSVPAQRKAVADLLAVVREALTQHGSPRHRAMQHHCIALNLSWDKAAADWEDALVSLCCST</sequence>
<evidence type="ECO:0000256" key="2">
    <source>
        <dbReference type="ARBA" id="ARBA00022676"/>
    </source>
</evidence>
<feature type="compositionally biased region" description="Low complexity" evidence="5">
    <location>
        <begin position="275"/>
        <end position="292"/>
    </location>
</feature>
<evidence type="ECO:0000256" key="4">
    <source>
        <dbReference type="ARBA" id="ARBA00022922"/>
    </source>
</evidence>
<dbReference type="SUPFAM" id="SSF53756">
    <property type="entry name" value="UDP-Glycosyltransferase/glycogen phosphorylase"/>
    <property type="match status" value="2"/>
</dbReference>
<evidence type="ECO:0000256" key="3">
    <source>
        <dbReference type="ARBA" id="ARBA00022679"/>
    </source>
</evidence>
<evidence type="ECO:0000259" key="6">
    <source>
        <dbReference type="Pfam" id="PF00534"/>
    </source>
</evidence>
<dbReference type="InterPro" id="IPR001296">
    <property type="entry name" value="Glyco_trans_1"/>
</dbReference>
<proteinExistence type="predicted"/>
<feature type="compositionally biased region" description="Polar residues" evidence="5">
    <location>
        <begin position="126"/>
        <end position="135"/>
    </location>
</feature>
<dbReference type="InterPro" id="IPR013534">
    <property type="entry name" value="Starch_synth_cat_dom"/>
</dbReference>
<feature type="region of interest" description="Disordered" evidence="5">
    <location>
        <begin position="275"/>
        <end position="303"/>
    </location>
</feature>
<keyword evidence="9" id="KW-1185">Reference proteome</keyword>
<accession>A0ABP1G0E1</accession>
<feature type="compositionally biased region" description="Polar residues" evidence="5">
    <location>
        <begin position="452"/>
        <end position="469"/>
    </location>
</feature>
<dbReference type="PANTHER" id="PTHR45825:SF2">
    <property type="entry name" value="STARCH SYNTHASE 2, CHLOROPLASTIC_AMYLOPLASTIC"/>
    <property type="match status" value="1"/>
</dbReference>
<dbReference type="Proteomes" id="UP001497392">
    <property type="component" value="Unassembled WGS sequence"/>
</dbReference>
<dbReference type="Pfam" id="PF00534">
    <property type="entry name" value="Glycos_transf_1"/>
    <property type="match status" value="1"/>
</dbReference>
<keyword evidence="3" id="KW-0808">Transferase</keyword>
<feature type="region of interest" description="Disordered" evidence="5">
    <location>
        <begin position="62"/>
        <end position="142"/>
    </location>
</feature>
<feature type="domain" description="Starch synthase catalytic" evidence="7">
    <location>
        <begin position="396"/>
        <end position="540"/>
    </location>
</feature>
<evidence type="ECO:0000256" key="5">
    <source>
        <dbReference type="SAM" id="MobiDB-lite"/>
    </source>
</evidence>
<keyword evidence="4" id="KW-0750">Starch biosynthesis</keyword>
<evidence type="ECO:0000259" key="7">
    <source>
        <dbReference type="Pfam" id="PF08323"/>
    </source>
</evidence>